<dbReference type="AlphaFoldDB" id="A0A2P2IQR2"/>
<accession>A0A2P2IQR2</accession>
<reference evidence="1" key="1">
    <citation type="submission" date="2018-02" db="EMBL/GenBank/DDBJ databases">
        <title>Rhizophora mucronata_Transcriptome.</title>
        <authorList>
            <person name="Meera S.P."/>
            <person name="Sreeshan A."/>
            <person name="Augustine A."/>
        </authorList>
    </citation>
    <scope>NUCLEOTIDE SEQUENCE</scope>
    <source>
        <tissue evidence="1">Leaf</tissue>
    </source>
</reference>
<dbReference type="EMBL" id="GGEC01003071">
    <property type="protein sequence ID" value="MBW83554.1"/>
    <property type="molecule type" value="Transcribed_RNA"/>
</dbReference>
<organism evidence="1">
    <name type="scientific">Rhizophora mucronata</name>
    <name type="common">Asiatic mangrove</name>
    <dbReference type="NCBI Taxonomy" id="61149"/>
    <lineage>
        <taxon>Eukaryota</taxon>
        <taxon>Viridiplantae</taxon>
        <taxon>Streptophyta</taxon>
        <taxon>Embryophyta</taxon>
        <taxon>Tracheophyta</taxon>
        <taxon>Spermatophyta</taxon>
        <taxon>Magnoliopsida</taxon>
        <taxon>eudicotyledons</taxon>
        <taxon>Gunneridae</taxon>
        <taxon>Pentapetalae</taxon>
        <taxon>rosids</taxon>
        <taxon>fabids</taxon>
        <taxon>Malpighiales</taxon>
        <taxon>Rhizophoraceae</taxon>
        <taxon>Rhizophora</taxon>
    </lineage>
</organism>
<sequence length="33" mass="3399">MEAGFSGCKRAASITIGSLNTCDFNTSVDVVCT</sequence>
<name>A0A2P2IQR2_RHIMU</name>
<protein>
    <submittedName>
        <fullName evidence="1">Uncharacterized protein MANES_02G145500</fullName>
    </submittedName>
</protein>
<proteinExistence type="predicted"/>
<evidence type="ECO:0000313" key="1">
    <source>
        <dbReference type="EMBL" id="MBW83554.1"/>
    </source>
</evidence>